<organism evidence="4 5">
    <name type="scientific">Hyphomonas hirschiana VP5</name>
    <dbReference type="NCBI Taxonomy" id="1280951"/>
    <lineage>
        <taxon>Bacteria</taxon>
        <taxon>Pseudomonadati</taxon>
        <taxon>Pseudomonadota</taxon>
        <taxon>Alphaproteobacteria</taxon>
        <taxon>Hyphomonadales</taxon>
        <taxon>Hyphomonadaceae</taxon>
        <taxon>Hyphomonas</taxon>
    </lineage>
</organism>
<evidence type="ECO:0000256" key="3">
    <source>
        <dbReference type="SAM" id="SignalP"/>
    </source>
</evidence>
<feature type="transmembrane region" description="Helical" evidence="2">
    <location>
        <begin position="183"/>
        <end position="201"/>
    </location>
</feature>
<proteinExistence type="predicted"/>
<dbReference type="AlphaFoldDB" id="A0A059FR52"/>
<name>A0A059FR52_9PROT</name>
<dbReference type="PATRIC" id="fig|1280951.3.peg.2152"/>
<dbReference type="RefSeq" id="WP_011646449.1">
    <property type="nucleotide sequence ID" value="NZ_ARYI01000008.1"/>
</dbReference>
<keyword evidence="3" id="KW-0732">Signal</keyword>
<feature type="region of interest" description="Disordered" evidence="1">
    <location>
        <begin position="230"/>
        <end position="365"/>
    </location>
</feature>
<protein>
    <recommendedName>
        <fullName evidence="6">Lipoprotein</fullName>
    </recommendedName>
</protein>
<keyword evidence="2" id="KW-0472">Membrane</keyword>
<gene>
    <name evidence="4" type="ORF">HHI_10659</name>
</gene>
<evidence type="ECO:0000313" key="5">
    <source>
        <dbReference type="Proteomes" id="UP000025061"/>
    </source>
</evidence>
<keyword evidence="2" id="KW-0812">Transmembrane</keyword>
<accession>A0A059FR52</accession>
<evidence type="ECO:0008006" key="6">
    <source>
        <dbReference type="Google" id="ProtNLM"/>
    </source>
</evidence>
<feature type="chain" id="PRO_5001572551" description="Lipoprotein" evidence="3">
    <location>
        <begin position="23"/>
        <end position="560"/>
    </location>
</feature>
<feature type="transmembrane region" description="Helical" evidence="2">
    <location>
        <begin position="208"/>
        <end position="225"/>
    </location>
</feature>
<feature type="compositionally biased region" description="Basic and acidic residues" evidence="1">
    <location>
        <begin position="277"/>
        <end position="304"/>
    </location>
</feature>
<keyword evidence="2" id="KW-1133">Transmembrane helix</keyword>
<comment type="caution">
    <text evidence="4">The sequence shown here is derived from an EMBL/GenBank/DDBJ whole genome shotgun (WGS) entry which is preliminary data.</text>
</comment>
<dbReference type="Proteomes" id="UP000025061">
    <property type="component" value="Unassembled WGS sequence"/>
</dbReference>
<feature type="signal peptide" evidence="3">
    <location>
        <begin position="1"/>
        <end position="22"/>
    </location>
</feature>
<keyword evidence="5" id="KW-1185">Reference proteome</keyword>
<evidence type="ECO:0000256" key="2">
    <source>
        <dbReference type="SAM" id="Phobius"/>
    </source>
</evidence>
<feature type="compositionally biased region" description="Basic and acidic residues" evidence="1">
    <location>
        <begin position="252"/>
        <end position="265"/>
    </location>
</feature>
<evidence type="ECO:0000256" key="1">
    <source>
        <dbReference type="SAM" id="MobiDB-lite"/>
    </source>
</evidence>
<evidence type="ECO:0000313" key="4">
    <source>
        <dbReference type="EMBL" id="KCZ93139.1"/>
    </source>
</evidence>
<reference evidence="4 5" key="1">
    <citation type="submission" date="2013-04" db="EMBL/GenBank/DDBJ databases">
        <title>Hyphomonas hirschiana VP5 Genome Sequencing.</title>
        <authorList>
            <person name="Lai Q."/>
            <person name="Shao Z."/>
        </authorList>
    </citation>
    <scope>NUCLEOTIDE SEQUENCE [LARGE SCALE GENOMIC DNA]</scope>
    <source>
        <strain evidence="4 5">VP5</strain>
    </source>
</reference>
<feature type="compositionally biased region" description="Acidic residues" evidence="1">
    <location>
        <begin position="340"/>
        <end position="351"/>
    </location>
</feature>
<sequence length="560" mass="60467">MPHKRLLTGLMAGIFVAVAAFAEPATPPGDEVEAVKLDYGNRPDKDGQFASVEATVGDTPVRYYARGTNVSAPFSVQVIAASLERPLEVTLHRQNWGKVVHSGSTGRAGSFVFEGRAHGDVGVQLTSPGGAPARATLVFWQGAPAAPSMARVYITPEMADAGISATSQARDKAGGQGRGASPVLYVIAGLLAVIVVFLGVMMLRRGKGGAVAAVLIGGLMMASIHDPAPAYAQGEEAPPGGDAPNPFAVDKPLPEVPRDKDKDASAGKPDQAPNPFDVDKPLPDVPRDKDKDASAGKPEDKPEDSPPNPFAGEPTSSSGRPIDLKPEDFDPSNAPKDDASSEDAGSEDMGSEDAGPAPVDEDYGDRLAEADRRIEDLNRQASANRAEIERLRMLLESDREMEPDPSNLPPMPLTCRPPAVDGEDDEEMSSAWDDYDACEACYREPFRELDDLLLNYERLRIIYMSTADFVSTAITMGDTVPKPHQFVEMSWAQQKADIQKSFQGTKDAYDAKRSEFNAQMTEVLDELGRCEAEHNNNPMWRSTEGEMFYRTIRASYQRTN</sequence>
<dbReference type="EMBL" id="ARYI01000008">
    <property type="protein sequence ID" value="KCZ93139.1"/>
    <property type="molecule type" value="Genomic_DNA"/>
</dbReference>